<dbReference type="EMBL" id="BOOO01000040">
    <property type="protein sequence ID" value="GII33506.1"/>
    <property type="molecule type" value="Genomic_DNA"/>
</dbReference>
<dbReference type="Proteomes" id="UP000650628">
    <property type="component" value="Unassembled WGS sequence"/>
</dbReference>
<keyword evidence="2" id="KW-1185">Reference proteome</keyword>
<dbReference type="RefSeq" id="WP_203957337.1">
    <property type="nucleotide sequence ID" value="NZ_BOOO01000040.1"/>
</dbReference>
<protein>
    <submittedName>
        <fullName evidence="1">Uncharacterized protein</fullName>
    </submittedName>
</protein>
<evidence type="ECO:0000313" key="2">
    <source>
        <dbReference type="Proteomes" id="UP000650628"/>
    </source>
</evidence>
<accession>A0A8J3TW02</accession>
<sequence>MQAAEKAQQAQALAGAFDAINNIHREGFAPATPPIAPQPSPVDESAIRKRHESKALEGIGIFKRSERTVAKEHARRTGEQEIARVRQELTAQRAEWQAALDARWNQLCANNPDVVLETLAEAFDDNEAPAAAVGIVGGEVALAVLVPNADTVPDRMSLMGWEDCLGV</sequence>
<proteinExistence type="predicted"/>
<gene>
    <name evidence="1" type="ORF">Pmi06nite_69480</name>
</gene>
<evidence type="ECO:0000313" key="1">
    <source>
        <dbReference type="EMBL" id="GII33506.1"/>
    </source>
</evidence>
<name>A0A8J3TW02_9ACTN</name>
<reference evidence="1 2" key="1">
    <citation type="submission" date="2021-01" db="EMBL/GenBank/DDBJ databases">
        <title>Whole genome shotgun sequence of Planotetraspora mira NBRC 15435.</title>
        <authorList>
            <person name="Komaki H."/>
            <person name="Tamura T."/>
        </authorList>
    </citation>
    <scope>NUCLEOTIDE SEQUENCE [LARGE SCALE GENOMIC DNA]</scope>
    <source>
        <strain evidence="1 2">NBRC 15435</strain>
    </source>
</reference>
<dbReference type="AlphaFoldDB" id="A0A8J3TW02"/>
<organism evidence="1 2">
    <name type="scientific">Planotetraspora mira</name>
    <dbReference type="NCBI Taxonomy" id="58121"/>
    <lineage>
        <taxon>Bacteria</taxon>
        <taxon>Bacillati</taxon>
        <taxon>Actinomycetota</taxon>
        <taxon>Actinomycetes</taxon>
        <taxon>Streptosporangiales</taxon>
        <taxon>Streptosporangiaceae</taxon>
        <taxon>Planotetraspora</taxon>
    </lineage>
</organism>
<comment type="caution">
    <text evidence="1">The sequence shown here is derived from an EMBL/GenBank/DDBJ whole genome shotgun (WGS) entry which is preliminary data.</text>
</comment>